<evidence type="ECO:0000313" key="3">
    <source>
        <dbReference type="Proteomes" id="UP000507962"/>
    </source>
</evidence>
<dbReference type="Proteomes" id="UP000507962">
    <property type="component" value="Unassembled WGS sequence"/>
</dbReference>
<dbReference type="InterPro" id="IPR003731">
    <property type="entry name" value="Di-Nase_FeMo-co_biosynth"/>
</dbReference>
<dbReference type="InterPro" id="IPR033913">
    <property type="entry name" value="MTH1175_dom"/>
</dbReference>
<reference evidence="2 3" key="1">
    <citation type="submission" date="2019-03" db="EMBL/GenBank/DDBJ databases">
        <authorList>
            <person name="Nijsse B."/>
        </authorList>
    </citation>
    <scope>NUCLEOTIDE SEQUENCE [LARGE SCALE GENOMIC DNA]</scope>
    <source>
        <strain evidence="2">Desulfoluna butyratoxydans MSL71</strain>
    </source>
</reference>
<dbReference type="PANTHER" id="PTHR42983">
    <property type="entry name" value="DINITROGENASE IRON-MOLYBDENUM COFACTOR PROTEIN-RELATED"/>
    <property type="match status" value="1"/>
</dbReference>
<gene>
    <name evidence="2" type="ORF">MSL71_19460</name>
</gene>
<feature type="domain" description="Dinitrogenase iron-molybdenum cofactor biosynthesis" evidence="1">
    <location>
        <begin position="14"/>
        <end position="103"/>
    </location>
</feature>
<dbReference type="Gene3D" id="3.30.420.130">
    <property type="entry name" value="Dinitrogenase iron-molybdenum cofactor biosynthesis domain"/>
    <property type="match status" value="1"/>
</dbReference>
<keyword evidence="3" id="KW-1185">Reference proteome</keyword>
<dbReference type="PANTHER" id="PTHR42983:SF1">
    <property type="entry name" value="IRON-MOLYBDENUM PROTEIN"/>
    <property type="match status" value="1"/>
</dbReference>
<sequence>MKIAVTATAPDFDAPMDPRFGRAACFLVVDTETMAWSVVENTQNLNAAQGAGIQAGKTIVETGCTAIITGNCGPKAFRVLTGAGINIYTGAKGSARQAVEQLKAGELQASAEANVEGHWI</sequence>
<organism evidence="2 3">
    <name type="scientific">Desulfoluna butyratoxydans</name>
    <dbReference type="NCBI Taxonomy" id="231438"/>
    <lineage>
        <taxon>Bacteria</taxon>
        <taxon>Pseudomonadati</taxon>
        <taxon>Thermodesulfobacteriota</taxon>
        <taxon>Desulfobacteria</taxon>
        <taxon>Desulfobacterales</taxon>
        <taxon>Desulfolunaceae</taxon>
        <taxon>Desulfoluna</taxon>
    </lineage>
</organism>
<dbReference type="InterPro" id="IPR036105">
    <property type="entry name" value="DiNase_FeMo-co_biosyn_sf"/>
</dbReference>
<protein>
    <submittedName>
        <fullName evidence="2">Dinitrogenase iron-molybdenum cofactor biosynthesis</fullName>
    </submittedName>
</protein>
<dbReference type="AlphaFoldDB" id="A0A4U8YKW6"/>
<dbReference type="RefSeq" id="WP_180139531.1">
    <property type="nucleotide sequence ID" value="NZ_CAADHO010000003.1"/>
</dbReference>
<proteinExistence type="predicted"/>
<dbReference type="SUPFAM" id="SSF53146">
    <property type="entry name" value="Nitrogenase accessory factor-like"/>
    <property type="match status" value="1"/>
</dbReference>
<dbReference type="EMBL" id="CAADHO010000003">
    <property type="protein sequence ID" value="VFQ44301.1"/>
    <property type="molecule type" value="Genomic_DNA"/>
</dbReference>
<name>A0A4U8YKW6_9BACT</name>
<dbReference type="Pfam" id="PF02579">
    <property type="entry name" value="Nitro_FeMo-Co"/>
    <property type="match status" value="1"/>
</dbReference>
<dbReference type="CDD" id="cd00851">
    <property type="entry name" value="MTH1175"/>
    <property type="match status" value="1"/>
</dbReference>
<evidence type="ECO:0000259" key="1">
    <source>
        <dbReference type="Pfam" id="PF02579"/>
    </source>
</evidence>
<accession>A0A4U8YKW6</accession>
<evidence type="ECO:0000313" key="2">
    <source>
        <dbReference type="EMBL" id="VFQ44301.1"/>
    </source>
</evidence>